<sequence>MQMQMQIKAFQVVRNRMIQKFLNMEFHLLCLIKEDRILVNNINQLLLLKYQEKIIQQCKQMRNNKSTNNYMKQTNQRMFILLTQKDAYIANLTKFLEFIIAEFVDTVFLGEIITVCGQEIVQAQKTISFFYYSQYMLQQPCFRQLFQLQLIFLNQELIS</sequence>
<organism evidence="1 2">
    <name type="scientific">Tetrahymena thermophila (strain SB210)</name>
    <dbReference type="NCBI Taxonomy" id="312017"/>
    <lineage>
        <taxon>Eukaryota</taxon>
        <taxon>Sar</taxon>
        <taxon>Alveolata</taxon>
        <taxon>Ciliophora</taxon>
        <taxon>Intramacronucleata</taxon>
        <taxon>Oligohymenophorea</taxon>
        <taxon>Hymenostomatida</taxon>
        <taxon>Tetrahymenina</taxon>
        <taxon>Tetrahymenidae</taxon>
        <taxon>Tetrahymena</taxon>
    </lineage>
</organism>
<gene>
    <name evidence="1" type="ORF">TTHERM_000683402</name>
</gene>
<keyword evidence="2" id="KW-1185">Reference proteome</keyword>
<name>W7XE32_TETTS</name>
<accession>W7XE32</accession>
<dbReference type="KEGG" id="tet:TTHERM_000683402"/>
<dbReference type="Proteomes" id="UP000009168">
    <property type="component" value="Unassembled WGS sequence"/>
</dbReference>
<proteinExistence type="predicted"/>
<reference evidence="2" key="1">
    <citation type="journal article" date="2006" name="PLoS Biol.">
        <title>Macronuclear genome sequence of the ciliate Tetrahymena thermophila, a model eukaryote.</title>
        <authorList>
            <person name="Eisen J.A."/>
            <person name="Coyne R.S."/>
            <person name="Wu M."/>
            <person name="Wu D."/>
            <person name="Thiagarajan M."/>
            <person name="Wortman J.R."/>
            <person name="Badger J.H."/>
            <person name="Ren Q."/>
            <person name="Amedeo P."/>
            <person name="Jones K.M."/>
            <person name="Tallon L.J."/>
            <person name="Delcher A.L."/>
            <person name="Salzberg S.L."/>
            <person name="Silva J.C."/>
            <person name="Haas B.J."/>
            <person name="Majoros W.H."/>
            <person name="Farzad M."/>
            <person name="Carlton J.M."/>
            <person name="Smith R.K. Jr."/>
            <person name="Garg J."/>
            <person name="Pearlman R.E."/>
            <person name="Karrer K.M."/>
            <person name="Sun L."/>
            <person name="Manning G."/>
            <person name="Elde N.C."/>
            <person name="Turkewitz A.P."/>
            <person name="Asai D.J."/>
            <person name="Wilkes D.E."/>
            <person name="Wang Y."/>
            <person name="Cai H."/>
            <person name="Collins K."/>
            <person name="Stewart B.A."/>
            <person name="Lee S.R."/>
            <person name="Wilamowska K."/>
            <person name="Weinberg Z."/>
            <person name="Ruzzo W.L."/>
            <person name="Wloga D."/>
            <person name="Gaertig J."/>
            <person name="Frankel J."/>
            <person name="Tsao C.-C."/>
            <person name="Gorovsky M.A."/>
            <person name="Keeling P.J."/>
            <person name="Waller R.F."/>
            <person name="Patron N.J."/>
            <person name="Cherry J.M."/>
            <person name="Stover N.A."/>
            <person name="Krieger C.J."/>
            <person name="del Toro C."/>
            <person name="Ryder H.F."/>
            <person name="Williamson S.C."/>
            <person name="Barbeau R.A."/>
            <person name="Hamilton E.P."/>
            <person name="Orias E."/>
        </authorList>
    </citation>
    <scope>NUCLEOTIDE SEQUENCE [LARGE SCALE GENOMIC DNA]</scope>
    <source>
        <strain evidence="2">SB210</strain>
    </source>
</reference>
<dbReference type="EMBL" id="GG662247">
    <property type="protein sequence ID" value="EWS71119.1"/>
    <property type="molecule type" value="Genomic_DNA"/>
</dbReference>
<dbReference type="GeneID" id="24440187"/>
<protein>
    <submittedName>
        <fullName evidence="1">Uncharacterized protein</fullName>
    </submittedName>
</protein>
<dbReference type="AlphaFoldDB" id="W7XE32"/>
<dbReference type="RefSeq" id="XP_012656362.1">
    <property type="nucleotide sequence ID" value="XM_012800908.1"/>
</dbReference>
<evidence type="ECO:0000313" key="2">
    <source>
        <dbReference type="Proteomes" id="UP000009168"/>
    </source>
</evidence>
<dbReference type="InParanoid" id="W7XE32"/>
<evidence type="ECO:0000313" key="1">
    <source>
        <dbReference type="EMBL" id="EWS71119.1"/>
    </source>
</evidence>